<evidence type="ECO:0000313" key="3">
    <source>
        <dbReference type="EMBL" id="SLM33678.1"/>
    </source>
</evidence>
<keyword evidence="1" id="KW-0479">Metal-binding</keyword>
<feature type="compositionally biased region" description="Basic and acidic residues" evidence="2">
    <location>
        <begin position="353"/>
        <end position="369"/>
    </location>
</feature>
<dbReference type="Proteomes" id="UP000192927">
    <property type="component" value="Unassembled WGS sequence"/>
</dbReference>
<dbReference type="SUPFAM" id="SSF101152">
    <property type="entry name" value="Mob1/phocein"/>
    <property type="match status" value="1"/>
</dbReference>
<feature type="binding site" evidence="1">
    <location>
        <position position="156"/>
    </location>
    <ligand>
        <name>Zn(2+)</name>
        <dbReference type="ChEBI" id="CHEBI:29105"/>
    </ligand>
</feature>
<feature type="compositionally biased region" description="Basic and acidic residues" evidence="2">
    <location>
        <begin position="424"/>
        <end position="450"/>
    </location>
</feature>
<dbReference type="InterPro" id="IPR036703">
    <property type="entry name" value="MOB_kinase_act_sf"/>
</dbReference>
<dbReference type="Gene3D" id="1.20.140.30">
    <property type="entry name" value="MOB kinase activator"/>
    <property type="match status" value="1"/>
</dbReference>
<feature type="binding site" evidence="1">
    <location>
        <position position="244"/>
    </location>
    <ligand>
        <name>Zn(2+)</name>
        <dbReference type="ChEBI" id="CHEBI:29105"/>
    </ligand>
</feature>
<feature type="compositionally biased region" description="Basic and acidic residues" evidence="2">
    <location>
        <begin position="288"/>
        <end position="300"/>
    </location>
</feature>
<evidence type="ECO:0000313" key="4">
    <source>
        <dbReference type="Proteomes" id="UP000192927"/>
    </source>
</evidence>
<proteinExistence type="predicted"/>
<feature type="compositionally biased region" description="Low complexity" evidence="2">
    <location>
        <begin position="1"/>
        <end position="15"/>
    </location>
</feature>
<evidence type="ECO:0000256" key="2">
    <source>
        <dbReference type="SAM" id="MobiDB-lite"/>
    </source>
</evidence>
<protein>
    <submittedName>
        <fullName evidence="3">Mob1/phocein</fullName>
    </submittedName>
</protein>
<dbReference type="Pfam" id="PF03637">
    <property type="entry name" value="Mob1_phocein"/>
    <property type="match status" value="1"/>
</dbReference>
<dbReference type="InterPro" id="IPR005301">
    <property type="entry name" value="MOB_kinase_act_fam"/>
</dbReference>
<feature type="region of interest" description="Disordered" evidence="2">
    <location>
        <begin position="288"/>
        <end position="450"/>
    </location>
</feature>
<feature type="binding site" evidence="1">
    <location>
        <position position="239"/>
    </location>
    <ligand>
        <name>Zn(2+)</name>
        <dbReference type="ChEBI" id="CHEBI:29105"/>
    </ligand>
</feature>
<dbReference type="PANTHER" id="PTHR22599">
    <property type="entry name" value="MPS ONE BINDER KINASE ACTIVATOR-LIKE MOB"/>
    <property type="match status" value="1"/>
</dbReference>
<keyword evidence="4" id="KW-1185">Reference proteome</keyword>
<evidence type="ECO:0000256" key="1">
    <source>
        <dbReference type="PIRSR" id="PIRSR605301-1"/>
    </source>
</evidence>
<dbReference type="SMART" id="SM01388">
    <property type="entry name" value="Mob1_phocein"/>
    <property type="match status" value="1"/>
</dbReference>
<feature type="binding site" evidence="1">
    <location>
        <position position="161"/>
    </location>
    <ligand>
        <name>Zn(2+)</name>
        <dbReference type="ChEBI" id="CHEBI:29105"/>
    </ligand>
</feature>
<name>A0A1W5CS58_9LECA</name>
<organism evidence="3 4">
    <name type="scientific">Lasallia pustulata</name>
    <dbReference type="NCBI Taxonomy" id="136370"/>
    <lineage>
        <taxon>Eukaryota</taxon>
        <taxon>Fungi</taxon>
        <taxon>Dikarya</taxon>
        <taxon>Ascomycota</taxon>
        <taxon>Pezizomycotina</taxon>
        <taxon>Lecanoromycetes</taxon>
        <taxon>OSLEUM clade</taxon>
        <taxon>Umbilicariomycetidae</taxon>
        <taxon>Umbilicariales</taxon>
        <taxon>Umbilicariaceae</taxon>
        <taxon>Lasallia</taxon>
    </lineage>
</organism>
<feature type="region of interest" description="Disordered" evidence="2">
    <location>
        <begin position="1"/>
        <end position="43"/>
    </location>
</feature>
<keyword evidence="1" id="KW-0862">Zinc</keyword>
<sequence>MAAVAGPVSPSSSPRLPSPPPFPEVQIGPKSPTVGGPSGSMAAQEFEDAAKHDTGAMRRIRPGTKAADMASGPPLVPLSELDSPFQLQEHLKALYYHHTKSENLENTIPVSRETAHLLATPPDNVDRSLWLYELCRFLVQKANNLIVAFFAESPPCSAQTCPEMRASEWQYLCAVHDPPKSCCAIDYCCHTLDWAGNILTSQKHFPSRLTLGSDAAGGSQQGVRQLTNIFRRVYRIFAHAWFQHRQVFWHVEGQEGLYIFFKTVCDDYNLIPEDNYTISPEAEGIVTHKETPQNEPESKAIMKSNEQAEEGSKGDESDATTTISTGATTRRHKHTPSLGSAVTTIMEGDEEDSKGQEHKAEPLPNHDQELPIIPTPQAEQAKKEDETIGKGGLDPKTKDLDAQDKAEHAEVKGPSNPIVEAEEAEKPSESAKDVTEVKEVKEVKEEREGE</sequence>
<dbReference type="AlphaFoldDB" id="A0A1W5CS58"/>
<dbReference type="EMBL" id="FWEW01000088">
    <property type="protein sequence ID" value="SLM33678.1"/>
    <property type="molecule type" value="Genomic_DNA"/>
</dbReference>
<accession>A0A1W5CS58</accession>
<feature type="compositionally biased region" description="Basic and acidic residues" evidence="2">
    <location>
        <begin position="380"/>
        <end position="411"/>
    </location>
</feature>
<reference evidence="4" key="1">
    <citation type="submission" date="2017-03" db="EMBL/GenBank/DDBJ databases">
        <authorList>
            <person name="Sharma R."/>
            <person name="Thines M."/>
        </authorList>
    </citation>
    <scope>NUCLEOTIDE SEQUENCE [LARGE SCALE GENOMIC DNA]</scope>
</reference>